<dbReference type="InterPro" id="IPR011330">
    <property type="entry name" value="Glyco_hydro/deAcase_b/a-brl"/>
</dbReference>
<dbReference type="Gene3D" id="3.20.20.370">
    <property type="entry name" value="Glycoside hydrolase/deacetylase"/>
    <property type="match status" value="1"/>
</dbReference>
<gene>
    <name evidence="2" type="ORF">J8F10_08010</name>
</gene>
<dbReference type="InterPro" id="IPR050248">
    <property type="entry name" value="Polysacc_deacetylase_ArnD"/>
</dbReference>
<dbReference type="Proteomes" id="UP000676565">
    <property type="component" value="Unassembled WGS sequence"/>
</dbReference>
<dbReference type="PANTHER" id="PTHR10587:SF137">
    <property type="entry name" value="4-DEOXY-4-FORMAMIDO-L-ARABINOSE-PHOSPHOUNDECAPRENOL DEFORMYLASE ARND-RELATED"/>
    <property type="match status" value="1"/>
</dbReference>
<feature type="domain" description="NodB homology" evidence="1">
    <location>
        <begin position="26"/>
        <end position="200"/>
    </location>
</feature>
<dbReference type="CDD" id="cd10959">
    <property type="entry name" value="CE4_NodB_like_3"/>
    <property type="match status" value="1"/>
</dbReference>
<evidence type="ECO:0000259" key="1">
    <source>
        <dbReference type="PROSITE" id="PS51677"/>
    </source>
</evidence>
<dbReference type="PROSITE" id="PS51677">
    <property type="entry name" value="NODB"/>
    <property type="match status" value="1"/>
</dbReference>
<dbReference type="SUPFAM" id="SSF88713">
    <property type="entry name" value="Glycoside hydrolase/deacetylase"/>
    <property type="match status" value="1"/>
</dbReference>
<evidence type="ECO:0000313" key="2">
    <source>
        <dbReference type="EMBL" id="MBP3955224.1"/>
    </source>
</evidence>
<dbReference type="InterPro" id="IPR002509">
    <property type="entry name" value="NODB_dom"/>
</dbReference>
<evidence type="ECO:0000313" key="3">
    <source>
        <dbReference type="Proteomes" id="UP000676565"/>
    </source>
</evidence>
<dbReference type="Pfam" id="PF01522">
    <property type="entry name" value="Polysacc_deac_1"/>
    <property type="match status" value="1"/>
</dbReference>
<dbReference type="PANTHER" id="PTHR10587">
    <property type="entry name" value="GLYCOSYL TRANSFERASE-RELATED"/>
    <property type="match status" value="1"/>
</dbReference>
<organism evidence="2 3">
    <name type="scientific">Gemmata palustris</name>
    <dbReference type="NCBI Taxonomy" id="2822762"/>
    <lineage>
        <taxon>Bacteria</taxon>
        <taxon>Pseudomonadati</taxon>
        <taxon>Planctomycetota</taxon>
        <taxon>Planctomycetia</taxon>
        <taxon>Gemmatales</taxon>
        <taxon>Gemmataceae</taxon>
        <taxon>Gemmata</taxon>
    </lineage>
</organism>
<proteinExistence type="predicted"/>
<accession>A0ABS5BNB7</accession>
<keyword evidence="3" id="KW-1185">Reference proteome</keyword>
<comment type="caution">
    <text evidence="2">The sequence shown here is derived from an EMBL/GenBank/DDBJ whole genome shotgun (WGS) entry which is preliminary data.</text>
</comment>
<name>A0ABS5BNB7_9BACT</name>
<dbReference type="RefSeq" id="WP_210653315.1">
    <property type="nucleotide sequence ID" value="NZ_JAGKQQ010000001.1"/>
</dbReference>
<protein>
    <submittedName>
        <fullName evidence="2">Polysaccharide deacetylase family protein</fullName>
    </submittedName>
</protein>
<reference evidence="2 3" key="1">
    <citation type="submission" date="2021-04" db="EMBL/GenBank/DDBJ databases">
        <authorList>
            <person name="Ivanova A."/>
        </authorList>
    </citation>
    <scope>NUCLEOTIDE SEQUENCE [LARGE SCALE GENOMIC DNA]</scope>
    <source>
        <strain evidence="2 3">G18</strain>
    </source>
</reference>
<dbReference type="EMBL" id="JAGKQQ010000001">
    <property type="protein sequence ID" value="MBP3955224.1"/>
    <property type="molecule type" value="Genomic_DNA"/>
</dbReference>
<sequence length="210" mass="23696">MTFARRTNWLKRAALAPFSRTRYAGSDVWLTFDDGPHPEHTPAVLDRLAVFDVRAAFFLVGKRIADPALVKRITAAGHTLGNHTFAHTVPRWRDIREPRADVRKCQTLVPGATLFRPPLGKLRPGSWFAAKRLGLECVNWSLDSGDWQCRSEADAIQCAREVLELVRPGDIVLFHDDHRWIAPILDVVLPALAAHQTFPKTRSTTQHPRT</sequence>